<comment type="subcellular location">
    <subcellularLocation>
        <location evidence="1">Cytoplasm</location>
        <location evidence="1">Cytoskeleton</location>
        <location evidence="1">Cilium axoneme</location>
    </subcellularLocation>
</comment>
<comment type="caution">
    <text evidence="2">The sequence shown here is derived from an EMBL/GenBank/DDBJ whole genome shotgun (WGS) entry which is preliminary data.</text>
</comment>
<evidence type="ECO:0000256" key="1">
    <source>
        <dbReference type="ARBA" id="ARBA00004430"/>
    </source>
</evidence>
<keyword evidence="3" id="KW-1185">Reference proteome</keyword>
<dbReference type="Pfam" id="PF13516">
    <property type="entry name" value="LRR_6"/>
    <property type="match status" value="3"/>
</dbReference>
<accession>A0AAE0L000</accession>
<dbReference type="SUPFAM" id="SSF52047">
    <property type="entry name" value="RNI-like"/>
    <property type="match status" value="1"/>
</dbReference>
<dbReference type="InterPro" id="IPR032675">
    <property type="entry name" value="LRR_dom_sf"/>
</dbReference>
<protein>
    <submittedName>
        <fullName evidence="2">Uncharacterized protein</fullName>
    </submittedName>
</protein>
<dbReference type="Proteomes" id="UP001190700">
    <property type="component" value="Unassembled WGS sequence"/>
</dbReference>
<dbReference type="AlphaFoldDB" id="A0AAE0L000"/>
<dbReference type="InterPro" id="IPR052394">
    <property type="entry name" value="LRR-containing"/>
</dbReference>
<sequence>MSVSMSYDPDASLSTAFHEVHTRRVLYSERQKSDMRRATSLPTSVYPSAASQTLLEAFPHLRVARPEQSATFETTKIHLAEPAPVGSSIATHFMAAPQDPSLEVCQVTPASSRLELFDILSVEDIGLLILSKFLTAEHRAALACTCALGKEMVTAEFFRENLLFADCLKLTDEALRNLILRATLDAKEGVTLATLDISGCKQLSWRAVRSALPDMGQLGRLCMLGGPLVEVASSAETYELLAELEACTAAASFSLLLHIDGERLYDGGDRDATRLLLAILYSLSTPNPNLKIEALDLTLQAFEVGPEAAKALAATLNLNEQGVLIGSIQLDLTGNSIKDEGAKALAVALTPNAQGVLNTSLKTLDLGCNGIGSEGAKALAVALTPNVDGVFNTSLITLNLENNELCDVDEDGDGMYDASGIKALADALAFSKSLNTLNFAGNTLCGVTACGDGTYNATGIKALADALAFNGSLKKLLLEGNEIGPEGAKALARALTPNAEGLFNRSLSMLDLTRKSPHAIIVPLA</sequence>
<dbReference type="PANTHER" id="PTHR24114">
    <property type="entry name" value="LEUCINE RICH REPEAT FAMILY PROTEIN"/>
    <property type="match status" value="1"/>
</dbReference>
<dbReference type="PANTHER" id="PTHR24114:SF2">
    <property type="entry name" value="F-BOX DOMAIN-CONTAINING PROTEIN-RELATED"/>
    <property type="match status" value="1"/>
</dbReference>
<reference evidence="2 3" key="1">
    <citation type="journal article" date="2015" name="Genome Biol. Evol.">
        <title>Comparative Genomics of a Bacterivorous Green Alga Reveals Evolutionary Causalities and Consequences of Phago-Mixotrophic Mode of Nutrition.</title>
        <authorList>
            <person name="Burns J.A."/>
            <person name="Paasch A."/>
            <person name="Narechania A."/>
            <person name="Kim E."/>
        </authorList>
    </citation>
    <scope>NUCLEOTIDE SEQUENCE [LARGE SCALE GENOMIC DNA]</scope>
    <source>
        <strain evidence="2 3">PLY_AMNH</strain>
    </source>
</reference>
<name>A0AAE0L000_9CHLO</name>
<evidence type="ECO:0000313" key="2">
    <source>
        <dbReference type="EMBL" id="KAK3266719.1"/>
    </source>
</evidence>
<evidence type="ECO:0000313" key="3">
    <source>
        <dbReference type="Proteomes" id="UP001190700"/>
    </source>
</evidence>
<proteinExistence type="predicted"/>
<organism evidence="2 3">
    <name type="scientific">Cymbomonas tetramitiformis</name>
    <dbReference type="NCBI Taxonomy" id="36881"/>
    <lineage>
        <taxon>Eukaryota</taxon>
        <taxon>Viridiplantae</taxon>
        <taxon>Chlorophyta</taxon>
        <taxon>Pyramimonadophyceae</taxon>
        <taxon>Pyramimonadales</taxon>
        <taxon>Pyramimonadaceae</taxon>
        <taxon>Cymbomonas</taxon>
    </lineage>
</organism>
<dbReference type="GO" id="GO:0005930">
    <property type="term" value="C:axoneme"/>
    <property type="evidence" value="ECO:0007669"/>
    <property type="project" value="UniProtKB-SubCell"/>
</dbReference>
<dbReference type="InterPro" id="IPR001611">
    <property type="entry name" value="Leu-rich_rpt"/>
</dbReference>
<dbReference type="Gene3D" id="3.80.10.10">
    <property type="entry name" value="Ribonuclease Inhibitor"/>
    <property type="match status" value="2"/>
</dbReference>
<dbReference type="EMBL" id="LGRX02012868">
    <property type="protein sequence ID" value="KAK3266719.1"/>
    <property type="molecule type" value="Genomic_DNA"/>
</dbReference>
<dbReference type="SMART" id="SM00368">
    <property type="entry name" value="LRR_RI"/>
    <property type="match status" value="5"/>
</dbReference>
<gene>
    <name evidence="2" type="ORF">CYMTET_24677</name>
</gene>